<comment type="caution">
    <text evidence="1">The sequence shown here is derived from an EMBL/GenBank/DDBJ whole genome shotgun (WGS) entry which is preliminary data.</text>
</comment>
<dbReference type="AlphaFoldDB" id="A0A5C5V751"/>
<name>A0A5C5V751_9BACT</name>
<keyword evidence="1" id="KW-0378">Hydrolase</keyword>
<dbReference type="Gene3D" id="3.40.1350.10">
    <property type="match status" value="1"/>
</dbReference>
<keyword evidence="2" id="KW-1185">Reference proteome</keyword>
<keyword evidence="1" id="KW-0540">Nuclease</keyword>
<dbReference type="OrthoDB" id="570199at2"/>
<evidence type="ECO:0000313" key="2">
    <source>
        <dbReference type="Proteomes" id="UP000316714"/>
    </source>
</evidence>
<evidence type="ECO:0000313" key="1">
    <source>
        <dbReference type="EMBL" id="TWT33910.1"/>
    </source>
</evidence>
<dbReference type="InterPro" id="IPR011856">
    <property type="entry name" value="tRNA_endonuc-like_dom_sf"/>
</dbReference>
<dbReference type="RefSeq" id="WP_146566916.1">
    <property type="nucleotide sequence ID" value="NZ_SIHJ01000002.1"/>
</dbReference>
<dbReference type="EMBL" id="SIHJ01000002">
    <property type="protein sequence ID" value="TWT33910.1"/>
    <property type="molecule type" value="Genomic_DNA"/>
</dbReference>
<gene>
    <name evidence="1" type="primary">nucS</name>
    <name evidence="1" type="ORF">KOR34_37460</name>
</gene>
<dbReference type="Proteomes" id="UP000316714">
    <property type="component" value="Unassembled WGS sequence"/>
</dbReference>
<organism evidence="1 2">
    <name type="scientific">Posidoniimonas corsicana</name>
    <dbReference type="NCBI Taxonomy" id="1938618"/>
    <lineage>
        <taxon>Bacteria</taxon>
        <taxon>Pseudomonadati</taxon>
        <taxon>Planctomycetota</taxon>
        <taxon>Planctomycetia</taxon>
        <taxon>Pirellulales</taxon>
        <taxon>Lacipirellulaceae</taxon>
        <taxon>Posidoniimonas</taxon>
    </lineage>
</organism>
<reference evidence="1 2" key="1">
    <citation type="submission" date="2019-02" db="EMBL/GenBank/DDBJ databases">
        <title>Deep-cultivation of Planctomycetes and their phenomic and genomic characterization uncovers novel biology.</title>
        <authorList>
            <person name="Wiegand S."/>
            <person name="Jogler M."/>
            <person name="Boedeker C."/>
            <person name="Pinto D."/>
            <person name="Vollmers J."/>
            <person name="Rivas-Marin E."/>
            <person name="Kohn T."/>
            <person name="Peeters S.H."/>
            <person name="Heuer A."/>
            <person name="Rast P."/>
            <person name="Oberbeckmann S."/>
            <person name="Bunk B."/>
            <person name="Jeske O."/>
            <person name="Meyerdierks A."/>
            <person name="Storesund J.E."/>
            <person name="Kallscheuer N."/>
            <person name="Luecker S."/>
            <person name="Lage O.M."/>
            <person name="Pohl T."/>
            <person name="Merkel B.J."/>
            <person name="Hornburger P."/>
            <person name="Mueller R.-W."/>
            <person name="Bruemmer F."/>
            <person name="Labrenz M."/>
            <person name="Spormann A.M."/>
            <person name="Op Den Camp H."/>
            <person name="Overmann J."/>
            <person name="Amann R."/>
            <person name="Jetten M.S.M."/>
            <person name="Mascher T."/>
            <person name="Medema M.H."/>
            <person name="Devos D.P."/>
            <person name="Kaster A.-K."/>
            <person name="Ovreas L."/>
            <person name="Rohde M."/>
            <person name="Galperin M.Y."/>
            <person name="Jogler C."/>
        </authorList>
    </citation>
    <scope>NUCLEOTIDE SEQUENCE [LARGE SCALE GENOMIC DNA]</scope>
    <source>
        <strain evidence="1 2">KOR34</strain>
    </source>
</reference>
<keyword evidence="1" id="KW-0255">Endonuclease</keyword>
<accession>A0A5C5V751</accession>
<proteinExistence type="predicted"/>
<protein>
    <submittedName>
        <fullName evidence="1">Endonuclease NucS</fullName>
    </submittedName>
</protein>
<dbReference type="GO" id="GO:0004519">
    <property type="term" value="F:endonuclease activity"/>
    <property type="evidence" value="ECO:0007669"/>
    <property type="project" value="UniProtKB-KW"/>
</dbReference>
<dbReference type="GO" id="GO:0003676">
    <property type="term" value="F:nucleic acid binding"/>
    <property type="evidence" value="ECO:0007669"/>
    <property type="project" value="InterPro"/>
</dbReference>
<sequence>MAIYQIRGDSFDAVPQTTFQAAGIRERDDLQRFLRDRVDVIAPGSLVIAEEFGYWEESRRRIDLLAVDRQGNLVVIELKRTEDGGHMDLQAVRYAAMVSTLTFARAVEIFAAYLTARQDGRDAERTLLDFLEWDEAREDDFANEVRIVLASAEFSKELTSTVLWLAEHGLDISCVRIRPYADADRVLLDVQQVIPLPEAEDYQIRVREKKQEERSVRRSNRDYTRFNVTVGDQVHENLPKRRAIHTVVHELCRSGVSPEQIGEVIDWRTNLFVAVDSEVDSAAFIAAASAEYSGKFDPTRWFIEDNELIHHVGRTYALSNQWGNRTRTAMLKLLETFKPQHITFEKAT</sequence>